<accession>A0A0E9SIH9</accession>
<reference evidence="1" key="1">
    <citation type="submission" date="2014-11" db="EMBL/GenBank/DDBJ databases">
        <authorList>
            <person name="Amaro Gonzalez C."/>
        </authorList>
    </citation>
    <scope>NUCLEOTIDE SEQUENCE</scope>
</reference>
<reference evidence="1" key="2">
    <citation type="journal article" date="2015" name="Fish Shellfish Immunol.">
        <title>Early steps in the European eel (Anguilla anguilla)-Vibrio vulnificus interaction in the gills: Role of the RtxA13 toxin.</title>
        <authorList>
            <person name="Callol A."/>
            <person name="Pajuelo D."/>
            <person name="Ebbesson L."/>
            <person name="Teles M."/>
            <person name="MacKenzie S."/>
            <person name="Amaro C."/>
        </authorList>
    </citation>
    <scope>NUCLEOTIDE SEQUENCE</scope>
</reference>
<protein>
    <submittedName>
        <fullName evidence="1">Uncharacterized protein</fullName>
    </submittedName>
</protein>
<dbReference type="EMBL" id="GBXM01067461">
    <property type="protein sequence ID" value="JAH41116.1"/>
    <property type="molecule type" value="Transcribed_RNA"/>
</dbReference>
<name>A0A0E9SIH9_ANGAN</name>
<sequence>MDQLGAYVLEAIDLVSKTPTGYGPNFGNSVRLCSSCLLFKDSLTLETVRSLPFCILKVLKDTFLHCKVMCI</sequence>
<proteinExistence type="predicted"/>
<dbReference type="AlphaFoldDB" id="A0A0E9SIH9"/>
<evidence type="ECO:0000313" key="1">
    <source>
        <dbReference type="EMBL" id="JAH41116.1"/>
    </source>
</evidence>
<organism evidence="1">
    <name type="scientific">Anguilla anguilla</name>
    <name type="common">European freshwater eel</name>
    <name type="synonym">Muraena anguilla</name>
    <dbReference type="NCBI Taxonomy" id="7936"/>
    <lineage>
        <taxon>Eukaryota</taxon>
        <taxon>Metazoa</taxon>
        <taxon>Chordata</taxon>
        <taxon>Craniata</taxon>
        <taxon>Vertebrata</taxon>
        <taxon>Euteleostomi</taxon>
        <taxon>Actinopterygii</taxon>
        <taxon>Neopterygii</taxon>
        <taxon>Teleostei</taxon>
        <taxon>Anguilliformes</taxon>
        <taxon>Anguillidae</taxon>
        <taxon>Anguilla</taxon>
    </lineage>
</organism>